<organism evidence="2 3">
    <name type="scientific">Allorhizobium borbori</name>
    <dbReference type="NCBI Taxonomy" id="485907"/>
    <lineage>
        <taxon>Bacteria</taxon>
        <taxon>Pseudomonadati</taxon>
        <taxon>Pseudomonadota</taxon>
        <taxon>Alphaproteobacteria</taxon>
        <taxon>Hyphomicrobiales</taxon>
        <taxon>Rhizobiaceae</taxon>
        <taxon>Rhizobium/Agrobacterium group</taxon>
        <taxon>Allorhizobium</taxon>
    </lineage>
</organism>
<evidence type="ECO:0000313" key="2">
    <source>
        <dbReference type="EMBL" id="MBB4105050.1"/>
    </source>
</evidence>
<dbReference type="PANTHER" id="PTHR28255:SF1">
    <property type="entry name" value="UPF0303 PROTEIN YBR137W"/>
    <property type="match status" value="1"/>
</dbReference>
<dbReference type="InterPro" id="IPR010371">
    <property type="entry name" value="YBR137W-like"/>
</dbReference>
<proteinExistence type="inferred from homology"/>
<dbReference type="PIRSF" id="PIRSF008757">
    <property type="entry name" value="UCP008757"/>
    <property type="match status" value="1"/>
</dbReference>
<dbReference type="SUPFAM" id="SSF143744">
    <property type="entry name" value="GlcG-like"/>
    <property type="match status" value="1"/>
</dbReference>
<keyword evidence="3" id="KW-1185">Reference proteome</keyword>
<dbReference type="EMBL" id="JACIDU010000016">
    <property type="protein sequence ID" value="MBB4105050.1"/>
    <property type="molecule type" value="Genomic_DNA"/>
</dbReference>
<dbReference type="Pfam" id="PF03928">
    <property type="entry name" value="HbpS-like"/>
    <property type="match status" value="1"/>
</dbReference>
<comment type="similarity">
    <text evidence="1">Belongs to the UPF0303 family.</text>
</comment>
<sequence length="166" mass="18525">MGLKEDIDRIARQEQALVFPEFTENTAFKLGTSLRRLAENNAWGLTIDIRDFTRPLFYAATPGTTPENVDWMRRKFNVVKHFHKSSYRVGLEMRLKETTLDARSGLPVADYAAHGGGFPLRVAGAGVIGCITISGLPQRQDHETVVEALCRMLGKDFVDYALGPEV</sequence>
<evidence type="ECO:0000313" key="3">
    <source>
        <dbReference type="Proteomes" id="UP000584824"/>
    </source>
</evidence>
<protein>
    <recommendedName>
        <fullName evidence="1">UPF0303 protein GGQ66_003633</fullName>
    </recommendedName>
</protein>
<dbReference type="PANTHER" id="PTHR28255">
    <property type="match status" value="1"/>
</dbReference>
<dbReference type="Proteomes" id="UP000584824">
    <property type="component" value="Unassembled WGS sequence"/>
</dbReference>
<dbReference type="InterPro" id="IPR038084">
    <property type="entry name" value="PduO/GlcC-like_sf"/>
</dbReference>
<evidence type="ECO:0000256" key="1">
    <source>
        <dbReference type="HAMAP-Rule" id="MF_00761"/>
    </source>
</evidence>
<dbReference type="NCBIfam" id="NF002696">
    <property type="entry name" value="PRK02487.1-5"/>
    <property type="match status" value="1"/>
</dbReference>
<dbReference type="RefSeq" id="WP_183794162.1">
    <property type="nucleotide sequence ID" value="NZ_JACIDU010000016.1"/>
</dbReference>
<name>A0A7W6K6K8_9HYPH</name>
<gene>
    <name evidence="2" type="ORF">GGQ66_003633</name>
</gene>
<dbReference type="AlphaFoldDB" id="A0A7W6K6K8"/>
<dbReference type="InterPro" id="IPR005624">
    <property type="entry name" value="PduO/GlcC-like"/>
</dbReference>
<reference evidence="2 3" key="1">
    <citation type="submission" date="2020-08" db="EMBL/GenBank/DDBJ databases">
        <title>Genomic Encyclopedia of Type Strains, Phase IV (KMG-IV): sequencing the most valuable type-strain genomes for metagenomic binning, comparative biology and taxonomic classification.</title>
        <authorList>
            <person name="Goeker M."/>
        </authorList>
    </citation>
    <scope>NUCLEOTIDE SEQUENCE [LARGE SCALE GENOMIC DNA]</scope>
    <source>
        <strain evidence="2 3">DSM 26385</strain>
    </source>
</reference>
<accession>A0A7W6K6K8</accession>
<dbReference type="HAMAP" id="MF_00761">
    <property type="entry name" value="UPF0303"/>
    <property type="match status" value="1"/>
</dbReference>
<comment type="caution">
    <text evidence="2">The sequence shown here is derived from an EMBL/GenBank/DDBJ whole genome shotgun (WGS) entry which is preliminary data.</text>
</comment>
<dbReference type="Gene3D" id="3.30.450.150">
    <property type="entry name" value="Haem-degrading domain"/>
    <property type="match status" value="1"/>
</dbReference>